<organism evidence="3 4">
    <name type="scientific">Tanacetum coccineum</name>
    <dbReference type="NCBI Taxonomy" id="301880"/>
    <lineage>
        <taxon>Eukaryota</taxon>
        <taxon>Viridiplantae</taxon>
        <taxon>Streptophyta</taxon>
        <taxon>Embryophyta</taxon>
        <taxon>Tracheophyta</taxon>
        <taxon>Spermatophyta</taxon>
        <taxon>Magnoliopsida</taxon>
        <taxon>eudicotyledons</taxon>
        <taxon>Gunneridae</taxon>
        <taxon>Pentapetalae</taxon>
        <taxon>asterids</taxon>
        <taxon>campanulids</taxon>
        <taxon>Asterales</taxon>
        <taxon>Asteraceae</taxon>
        <taxon>Asteroideae</taxon>
        <taxon>Anthemideae</taxon>
        <taxon>Anthemidinae</taxon>
        <taxon>Tanacetum</taxon>
    </lineage>
</organism>
<protein>
    <submittedName>
        <fullName evidence="3">Retrovirus-related pol polyprotein from transposon TNT 1-94</fullName>
    </submittedName>
</protein>
<comment type="caution">
    <text evidence="3">The sequence shown here is derived from an EMBL/GenBank/DDBJ whole genome shotgun (WGS) entry which is preliminary data.</text>
</comment>
<proteinExistence type="predicted"/>
<evidence type="ECO:0000313" key="4">
    <source>
        <dbReference type="Proteomes" id="UP001151760"/>
    </source>
</evidence>
<sequence>MTKRVTDHVETKKTLVDLPYGKRAIGTKWICRNKKDERVARIEAIRLLSYASFKDFVVYQMDVESAFLYGKIKEEVYVYQPPRFEDLEFPNSVYKVEKALYGLHQAPRAWYETLSTKKELCTEFEKLMHKKFQISFMGELTFFLGLQVTQKDDGIFISQDKYVDEILKKFGFSTVKTASMETSKPLMKDENAKDVDVLWIQNQMMDYGYNFMNTKIFIDNESTICIVKNSVFHSKTKHIEIRHHFIRDSYEERLIQVIKIHTDHNVEDLLTKAFDLEKSEANIDFVEIVDFFNASHISYALAVSAKVDGKTKVIIESYMRRDLHFDDKDGITCLTNTEIFENLQLMGYEKLSDKLTFLKSFFSPQWNSFNDEYDTPSHTKKVFANMRRKGKDFSGIVTPLFPSMLALQVVEGKSSRQPTKPQHKPTTALPSHVEPILTIASLSHPKKTHKHRKTKSKVTEILQSSEPTNLDADESVHEEKGDSVERATTTAASLDAEHDSGNINRTQSMAIPNVPFPQGIGSGGSPRCQEAMRDTIAQTRFERVSTPSYDSPLLGVNIPRSDEERIELKELMDMCTKLSDSVLDLENVKDAQALEIRKLKKRGRNSENTKELNVAEDEHVFDLSNLAGTEVVLEEDPIELVEDKGSAKKGVSTAKDKDSTADPVTTACETFTTTSVNPDDVTLAETLMPEKPVKVKGKDQIEYDADVAQRLQAELDEEARLEREREESSNAAIIEE</sequence>
<feature type="compositionally biased region" description="Basic residues" evidence="1">
    <location>
        <begin position="444"/>
        <end position="456"/>
    </location>
</feature>
<dbReference type="InterPro" id="IPR013103">
    <property type="entry name" value="RVT_2"/>
</dbReference>
<reference evidence="3" key="1">
    <citation type="journal article" date="2022" name="Int. J. Mol. Sci.">
        <title>Draft Genome of Tanacetum Coccineum: Genomic Comparison of Closely Related Tanacetum-Family Plants.</title>
        <authorList>
            <person name="Yamashiro T."/>
            <person name="Shiraishi A."/>
            <person name="Nakayama K."/>
            <person name="Satake H."/>
        </authorList>
    </citation>
    <scope>NUCLEOTIDE SEQUENCE</scope>
</reference>
<gene>
    <name evidence="3" type="ORF">Tco_0769430</name>
</gene>
<accession>A0ABQ4Z9C3</accession>
<feature type="region of interest" description="Disordered" evidence="1">
    <location>
        <begin position="412"/>
        <end position="431"/>
    </location>
</feature>
<dbReference type="EMBL" id="BQNB010011147">
    <property type="protein sequence ID" value="GJS86794.1"/>
    <property type="molecule type" value="Genomic_DNA"/>
</dbReference>
<evidence type="ECO:0000313" key="3">
    <source>
        <dbReference type="EMBL" id="GJS86794.1"/>
    </source>
</evidence>
<dbReference type="CDD" id="cd09272">
    <property type="entry name" value="RNase_HI_RT_Ty1"/>
    <property type="match status" value="1"/>
</dbReference>
<dbReference type="Proteomes" id="UP001151760">
    <property type="component" value="Unassembled WGS sequence"/>
</dbReference>
<name>A0ABQ4Z9C3_9ASTR</name>
<feature type="domain" description="Reverse transcriptase Ty1/copia-type" evidence="2">
    <location>
        <begin position="120"/>
        <end position="179"/>
    </location>
</feature>
<keyword evidence="4" id="KW-1185">Reference proteome</keyword>
<dbReference type="Pfam" id="PF07727">
    <property type="entry name" value="RVT_2"/>
    <property type="match status" value="2"/>
</dbReference>
<reference evidence="3" key="2">
    <citation type="submission" date="2022-01" db="EMBL/GenBank/DDBJ databases">
        <authorList>
            <person name="Yamashiro T."/>
            <person name="Shiraishi A."/>
            <person name="Satake H."/>
            <person name="Nakayama K."/>
        </authorList>
    </citation>
    <scope>NUCLEOTIDE SEQUENCE</scope>
</reference>
<feature type="domain" description="Reverse transcriptase Ty1/copia-type" evidence="2">
    <location>
        <begin position="39"/>
        <end position="116"/>
    </location>
</feature>
<feature type="compositionally biased region" description="Basic and acidic residues" evidence="1">
    <location>
        <begin position="474"/>
        <end position="485"/>
    </location>
</feature>
<evidence type="ECO:0000259" key="2">
    <source>
        <dbReference type="Pfam" id="PF07727"/>
    </source>
</evidence>
<feature type="region of interest" description="Disordered" evidence="1">
    <location>
        <begin position="444"/>
        <end position="488"/>
    </location>
</feature>
<feature type="compositionally biased region" description="Polar residues" evidence="1">
    <location>
        <begin position="415"/>
        <end position="429"/>
    </location>
</feature>
<evidence type="ECO:0000256" key="1">
    <source>
        <dbReference type="SAM" id="MobiDB-lite"/>
    </source>
</evidence>